<dbReference type="AlphaFoldDB" id="V5XJ70"/>
<keyword evidence="4" id="KW-1185">Reference proteome</keyword>
<evidence type="ECO:0000259" key="2">
    <source>
        <dbReference type="Pfam" id="PF06974"/>
    </source>
</evidence>
<sequence length="79" mass="8283">MSNVPGPSDGLTLLGAPLLAHYPLSLIFDGIALNITVVSYRDGMDIGVVGDAEAVPDAADLVEDLRTEFAALLRLTTED</sequence>
<organism evidence="3 4">
    <name type="scientific">Mycolicibacterium neoaurum VKM Ac-1815D</name>
    <dbReference type="NCBI Taxonomy" id="700508"/>
    <lineage>
        <taxon>Bacteria</taxon>
        <taxon>Bacillati</taxon>
        <taxon>Actinomycetota</taxon>
        <taxon>Actinomycetes</taxon>
        <taxon>Mycobacteriales</taxon>
        <taxon>Mycobacteriaceae</taxon>
        <taxon>Mycolicibacterium</taxon>
    </lineage>
</organism>
<dbReference type="Proteomes" id="UP000018763">
    <property type="component" value="Chromosome"/>
</dbReference>
<gene>
    <name evidence="3" type="ORF">D174_16245</name>
</gene>
<feature type="transmembrane region" description="Helical" evidence="1">
    <location>
        <begin position="20"/>
        <end position="40"/>
    </location>
</feature>
<evidence type="ECO:0000313" key="3">
    <source>
        <dbReference type="EMBL" id="AHC27968.1"/>
    </source>
</evidence>
<protein>
    <recommendedName>
        <fullName evidence="2">O-acyltransferase WSD1 C-terminal domain-containing protein</fullName>
    </recommendedName>
</protein>
<dbReference type="EMBL" id="CP006936">
    <property type="protein sequence ID" value="AHC27968.1"/>
    <property type="molecule type" value="Genomic_DNA"/>
</dbReference>
<dbReference type="InterPro" id="IPR009721">
    <property type="entry name" value="O-acyltransferase_WSD1_C"/>
</dbReference>
<feature type="domain" description="O-acyltransferase WSD1 C-terminal" evidence="2">
    <location>
        <begin position="1"/>
        <end position="72"/>
    </location>
</feature>
<dbReference type="Pfam" id="PF06974">
    <property type="entry name" value="WS_DGAT_C"/>
    <property type="match status" value="1"/>
</dbReference>
<accession>V5XJ70</accession>
<proteinExistence type="predicted"/>
<keyword evidence="1" id="KW-0812">Transmembrane</keyword>
<evidence type="ECO:0000256" key="1">
    <source>
        <dbReference type="SAM" id="Phobius"/>
    </source>
</evidence>
<keyword evidence="1" id="KW-0472">Membrane</keyword>
<name>V5XJ70_MYCNE</name>
<keyword evidence="1" id="KW-1133">Transmembrane helix</keyword>
<reference evidence="3 4" key="1">
    <citation type="journal article" date="2014" name="Genome Announc.">
        <title>Complete Genome Sequence of Sterol-Transforming Mycobacterium neoaurum Strain VKM Ac-1815D.</title>
        <authorList>
            <person name="Shtratnikova V.Y."/>
            <person name="Bragin E.Y."/>
            <person name="Dovbnya D.V."/>
            <person name="Pekov Y.A."/>
            <person name="Schelkunov M.I."/>
            <person name="Strizhov N."/>
            <person name="Ivashina T.V."/>
            <person name="Ashapkin V.V."/>
            <person name="Donova M.V."/>
        </authorList>
    </citation>
    <scope>NUCLEOTIDE SEQUENCE [LARGE SCALE GENOMIC DNA]</scope>
    <source>
        <strain evidence="3 4">VKM Ac-1815D</strain>
    </source>
</reference>
<evidence type="ECO:0000313" key="4">
    <source>
        <dbReference type="Proteomes" id="UP000018763"/>
    </source>
</evidence>